<dbReference type="AlphaFoldDB" id="A0AAD7SJK6"/>
<evidence type="ECO:0000256" key="1">
    <source>
        <dbReference type="SAM" id="MobiDB-lite"/>
    </source>
</evidence>
<dbReference type="Proteomes" id="UP001221898">
    <property type="component" value="Unassembled WGS sequence"/>
</dbReference>
<dbReference type="EMBL" id="JAINUG010000058">
    <property type="protein sequence ID" value="KAJ8403458.1"/>
    <property type="molecule type" value="Genomic_DNA"/>
</dbReference>
<feature type="compositionally biased region" description="Basic and acidic residues" evidence="1">
    <location>
        <begin position="49"/>
        <end position="60"/>
    </location>
</feature>
<proteinExistence type="predicted"/>
<sequence length="165" mass="18037">MTCPTTAAGESFISPRGSPVAHRVPIAGREGPTRGRRPGAGRHATAPRARRDPNKDREKAPLSRCAFVHRLTRRGLMDIDRPTSGFHWQLGSFSDVDQYLLRPSGLRPVVSQESSRMLINWTRGRDESPTGPCRVTRPNRPVAGTGTKTPGRARDDPQDHAGAAD</sequence>
<comment type="caution">
    <text evidence="2">The sequence shown here is derived from an EMBL/GenBank/DDBJ whole genome shotgun (WGS) entry which is preliminary data.</text>
</comment>
<evidence type="ECO:0000313" key="2">
    <source>
        <dbReference type="EMBL" id="KAJ8403458.1"/>
    </source>
</evidence>
<accession>A0AAD7SJK6</accession>
<gene>
    <name evidence="2" type="ORF">AAFF_G00352300</name>
</gene>
<feature type="region of interest" description="Disordered" evidence="1">
    <location>
        <begin position="122"/>
        <end position="165"/>
    </location>
</feature>
<protein>
    <submittedName>
        <fullName evidence="2">Uncharacterized protein</fullName>
    </submittedName>
</protein>
<feature type="region of interest" description="Disordered" evidence="1">
    <location>
        <begin position="1"/>
        <end position="60"/>
    </location>
</feature>
<evidence type="ECO:0000313" key="3">
    <source>
        <dbReference type="Proteomes" id="UP001221898"/>
    </source>
</evidence>
<keyword evidence="3" id="KW-1185">Reference proteome</keyword>
<reference evidence="2" key="1">
    <citation type="journal article" date="2023" name="Science">
        <title>Genome structures resolve the early diversification of teleost fishes.</title>
        <authorList>
            <person name="Parey E."/>
            <person name="Louis A."/>
            <person name="Montfort J."/>
            <person name="Bouchez O."/>
            <person name="Roques C."/>
            <person name="Iampietro C."/>
            <person name="Lluch J."/>
            <person name="Castinel A."/>
            <person name="Donnadieu C."/>
            <person name="Desvignes T."/>
            <person name="Floi Bucao C."/>
            <person name="Jouanno E."/>
            <person name="Wen M."/>
            <person name="Mejri S."/>
            <person name="Dirks R."/>
            <person name="Jansen H."/>
            <person name="Henkel C."/>
            <person name="Chen W.J."/>
            <person name="Zahm M."/>
            <person name="Cabau C."/>
            <person name="Klopp C."/>
            <person name="Thompson A.W."/>
            <person name="Robinson-Rechavi M."/>
            <person name="Braasch I."/>
            <person name="Lecointre G."/>
            <person name="Bobe J."/>
            <person name="Postlethwait J.H."/>
            <person name="Berthelot C."/>
            <person name="Roest Crollius H."/>
            <person name="Guiguen Y."/>
        </authorList>
    </citation>
    <scope>NUCLEOTIDE SEQUENCE</scope>
    <source>
        <strain evidence="2">NC1722</strain>
    </source>
</reference>
<organism evidence="2 3">
    <name type="scientific">Aldrovandia affinis</name>
    <dbReference type="NCBI Taxonomy" id="143900"/>
    <lineage>
        <taxon>Eukaryota</taxon>
        <taxon>Metazoa</taxon>
        <taxon>Chordata</taxon>
        <taxon>Craniata</taxon>
        <taxon>Vertebrata</taxon>
        <taxon>Euteleostomi</taxon>
        <taxon>Actinopterygii</taxon>
        <taxon>Neopterygii</taxon>
        <taxon>Teleostei</taxon>
        <taxon>Notacanthiformes</taxon>
        <taxon>Halosauridae</taxon>
        <taxon>Aldrovandia</taxon>
    </lineage>
</organism>
<name>A0AAD7SJK6_9TELE</name>